<evidence type="ECO:0000313" key="2">
    <source>
        <dbReference type="EMBL" id="SHE98638.1"/>
    </source>
</evidence>
<reference evidence="2 3" key="1">
    <citation type="submission" date="2016-11" db="EMBL/GenBank/DDBJ databases">
        <authorList>
            <person name="Jaros S."/>
            <person name="Januszkiewicz K."/>
            <person name="Wedrychowicz H."/>
        </authorList>
    </citation>
    <scope>NUCLEOTIDE SEQUENCE [LARGE SCALE GENOMIC DNA]</scope>
    <source>
        <strain evidence="2 3">DSM 25661</strain>
    </source>
</reference>
<keyword evidence="3" id="KW-1185">Reference proteome</keyword>
<feature type="transmembrane region" description="Helical" evidence="1">
    <location>
        <begin position="6"/>
        <end position="25"/>
    </location>
</feature>
<dbReference type="RefSeq" id="WP_073193647.1">
    <property type="nucleotide sequence ID" value="NZ_FQTW01000011.1"/>
</dbReference>
<dbReference type="Proteomes" id="UP000184462">
    <property type="component" value="Unassembled WGS sequence"/>
</dbReference>
<evidence type="ECO:0000256" key="1">
    <source>
        <dbReference type="SAM" id="Phobius"/>
    </source>
</evidence>
<dbReference type="OrthoDB" id="5292493at2"/>
<name>A0A1M4XYY6_9FLAO</name>
<proteinExistence type="predicted"/>
<organism evidence="2 3">
    <name type="scientific">Psychroflexus salarius</name>
    <dbReference type="NCBI Taxonomy" id="1155689"/>
    <lineage>
        <taxon>Bacteria</taxon>
        <taxon>Pseudomonadati</taxon>
        <taxon>Bacteroidota</taxon>
        <taxon>Flavobacteriia</taxon>
        <taxon>Flavobacteriales</taxon>
        <taxon>Flavobacteriaceae</taxon>
        <taxon>Psychroflexus</taxon>
    </lineage>
</organism>
<dbReference type="EMBL" id="FQTW01000011">
    <property type="protein sequence ID" value="SHE98638.1"/>
    <property type="molecule type" value="Genomic_DNA"/>
</dbReference>
<evidence type="ECO:0008006" key="4">
    <source>
        <dbReference type="Google" id="ProtNLM"/>
    </source>
</evidence>
<evidence type="ECO:0000313" key="3">
    <source>
        <dbReference type="Proteomes" id="UP000184462"/>
    </source>
</evidence>
<keyword evidence="1" id="KW-1133">Transmembrane helix</keyword>
<dbReference type="AlphaFoldDB" id="A0A1M4XYY6"/>
<accession>A0A1M4XYY6</accession>
<keyword evidence="1" id="KW-0472">Membrane</keyword>
<gene>
    <name evidence="2" type="ORF">SAMN05444278_11134</name>
</gene>
<dbReference type="STRING" id="1155689.SAMN05444278_11134"/>
<protein>
    <recommendedName>
        <fullName evidence="4">SdiA-regulated</fullName>
    </recommendedName>
</protein>
<dbReference type="SUPFAM" id="SSF101898">
    <property type="entry name" value="NHL repeat"/>
    <property type="match status" value="1"/>
</dbReference>
<sequence length="288" mass="33058">MRSKYLLSIILLLVIVIILGVIFLLKDKYIFEYEPTAQVEVIKQWTLPEVLKEVSGIYYLGNHNMACIQDEKGVIYIYNLKTSQITNQFEFEPQGDFEGITIINSTAYVLRSDATIFKVKNYKSPSPQVETLQLFNEKGIDVEGLFAFSEDELLIGIKFSKQIKALNQIVVYKYQISTEKLTEFMSISNQHEIFNSIPQSHPSRDFWLSEIAYADSKYYITEAKTPKLMILDPNKIPQHLIYLDEDILPQPEGIAIAEDGQLFIASEENKNQLQSISLIKIKPLKTSL</sequence>
<keyword evidence="1" id="KW-0812">Transmembrane</keyword>